<comment type="caution">
    <text evidence="14">The sequence shown here is derived from an EMBL/GenBank/DDBJ whole genome shotgun (WGS) entry which is preliminary data.</text>
</comment>
<comment type="similarity">
    <text evidence="2 12">Belongs to the cytochrome P450 family.</text>
</comment>
<dbReference type="OrthoDB" id="755682at2759"/>
<keyword evidence="10 13" id="KW-0472">Membrane</keyword>
<dbReference type="CDD" id="cd11072">
    <property type="entry name" value="CYP71-like"/>
    <property type="match status" value="1"/>
</dbReference>
<dbReference type="Proteomes" id="UP000636709">
    <property type="component" value="Unassembled WGS sequence"/>
</dbReference>
<dbReference type="InterPro" id="IPR050193">
    <property type="entry name" value="Cytochrome_P450_71"/>
</dbReference>
<comment type="subcellular location">
    <subcellularLocation>
        <location evidence="1">Membrane</location>
        <topology evidence="1">Single-pass membrane protein</topology>
    </subcellularLocation>
</comment>
<dbReference type="InterPro" id="IPR002401">
    <property type="entry name" value="Cyt_P450_E_grp-I"/>
</dbReference>
<evidence type="ECO:0000256" key="6">
    <source>
        <dbReference type="ARBA" id="ARBA00022989"/>
    </source>
</evidence>
<dbReference type="Pfam" id="PF00067">
    <property type="entry name" value="p450"/>
    <property type="match status" value="1"/>
</dbReference>
<keyword evidence="4 13" id="KW-0812">Transmembrane</keyword>
<keyword evidence="8 11" id="KW-0408">Iron</keyword>
<evidence type="ECO:0000256" key="4">
    <source>
        <dbReference type="ARBA" id="ARBA00022692"/>
    </source>
</evidence>
<dbReference type="GO" id="GO:0016020">
    <property type="term" value="C:membrane"/>
    <property type="evidence" value="ECO:0007669"/>
    <property type="project" value="UniProtKB-SubCell"/>
</dbReference>
<evidence type="ECO:0000256" key="10">
    <source>
        <dbReference type="ARBA" id="ARBA00023136"/>
    </source>
</evidence>
<dbReference type="GO" id="GO:0016705">
    <property type="term" value="F:oxidoreductase activity, acting on paired donors, with incorporation or reduction of molecular oxygen"/>
    <property type="evidence" value="ECO:0007669"/>
    <property type="project" value="InterPro"/>
</dbReference>
<protein>
    <recommendedName>
        <fullName evidence="16">Cytochrome P450</fullName>
    </recommendedName>
</protein>
<proteinExistence type="inferred from homology"/>
<dbReference type="InterPro" id="IPR017972">
    <property type="entry name" value="Cyt_P450_CS"/>
</dbReference>
<evidence type="ECO:0008006" key="16">
    <source>
        <dbReference type="Google" id="ProtNLM"/>
    </source>
</evidence>
<evidence type="ECO:0000256" key="9">
    <source>
        <dbReference type="ARBA" id="ARBA00023033"/>
    </source>
</evidence>
<keyword evidence="6 13" id="KW-1133">Transmembrane helix</keyword>
<evidence type="ECO:0000313" key="14">
    <source>
        <dbReference type="EMBL" id="KAF8708785.1"/>
    </source>
</evidence>
<name>A0A835BPX0_9POAL</name>
<keyword evidence="5 11" id="KW-0479">Metal-binding</keyword>
<evidence type="ECO:0000256" key="12">
    <source>
        <dbReference type="RuleBase" id="RU000461"/>
    </source>
</evidence>
<evidence type="ECO:0000256" key="2">
    <source>
        <dbReference type="ARBA" id="ARBA00010617"/>
    </source>
</evidence>
<dbReference type="Gene3D" id="1.10.630.10">
    <property type="entry name" value="Cytochrome P450"/>
    <property type="match status" value="1"/>
</dbReference>
<dbReference type="PRINTS" id="PR00385">
    <property type="entry name" value="P450"/>
</dbReference>
<dbReference type="EMBL" id="JACEFO010001756">
    <property type="protein sequence ID" value="KAF8708785.1"/>
    <property type="molecule type" value="Genomic_DNA"/>
</dbReference>
<evidence type="ECO:0000256" key="3">
    <source>
        <dbReference type="ARBA" id="ARBA00022617"/>
    </source>
</evidence>
<dbReference type="PANTHER" id="PTHR47956:SF80">
    <property type="entry name" value="CYTOCHROME P450 71B10"/>
    <property type="match status" value="1"/>
</dbReference>
<evidence type="ECO:0000313" key="15">
    <source>
        <dbReference type="Proteomes" id="UP000636709"/>
    </source>
</evidence>
<dbReference type="FunFam" id="1.10.630.10:FF:000043">
    <property type="entry name" value="Cytochrome P450 99A2"/>
    <property type="match status" value="1"/>
</dbReference>
<dbReference type="PANTHER" id="PTHR47956">
    <property type="entry name" value="CYTOCHROME P450 71B11-RELATED"/>
    <property type="match status" value="1"/>
</dbReference>
<dbReference type="PROSITE" id="PS00086">
    <property type="entry name" value="CYTOCHROME_P450"/>
    <property type="match status" value="1"/>
</dbReference>
<evidence type="ECO:0000256" key="13">
    <source>
        <dbReference type="SAM" id="Phobius"/>
    </source>
</evidence>
<accession>A0A835BPX0</accession>
<dbReference type="InterPro" id="IPR036396">
    <property type="entry name" value="Cyt_P450_sf"/>
</dbReference>
<dbReference type="InterPro" id="IPR001128">
    <property type="entry name" value="Cyt_P450"/>
</dbReference>
<keyword evidence="7 12" id="KW-0560">Oxidoreductase</keyword>
<evidence type="ECO:0000256" key="1">
    <source>
        <dbReference type="ARBA" id="ARBA00004167"/>
    </source>
</evidence>
<keyword evidence="15" id="KW-1185">Reference proteome</keyword>
<comment type="cofactor">
    <cofactor evidence="11">
        <name>heme</name>
        <dbReference type="ChEBI" id="CHEBI:30413"/>
    </cofactor>
</comment>
<dbReference type="PRINTS" id="PR00463">
    <property type="entry name" value="EP450I"/>
</dbReference>
<organism evidence="14 15">
    <name type="scientific">Digitaria exilis</name>
    <dbReference type="NCBI Taxonomy" id="1010633"/>
    <lineage>
        <taxon>Eukaryota</taxon>
        <taxon>Viridiplantae</taxon>
        <taxon>Streptophyta</taxon>
        <taxon>Embryophyta</taxon>
        <taxon>Tracheophyta</taxon>
        <taxon>Spermatophyta</taxon>
        <taxon>Magnoliopsida</taxon>
        <taxon>Liliopsida</taxon>
        <taxon>Poales</taxon>
        <taxon>Poaceae</taxon>
        <taxon>PACMAD clade</taxon>
        <taxon>Panicoideae</taxon>
        <taxon>Panicodae</taxon>
        <taxon>Paniceae</taxon>
        <taxon>Anthephorinae</taxon>
        <taxon>Digitaria</taxon>
    </lineage>
</organism>
<evidence type="ECO:0000256" key="11">
    <source>
        <dbReference type="PIRSR" id="PIRSR602401-1"/>
    </source>
</evidence>
<feature type="transmembrane region" description="Helical" evidence="13">
    <location>
        <begin position="20"/>
        <end position="38"/>
    </location>
</feature>
<dbReference type="GO" id="GO:0005506">
    <property type="term" value="F:iron ion binding"/>
    <property type="evidence" value="ECO:0007669"/>
    <property type="project" value="InterPro"/>
</dbReference>
<evidence type="ECO:0000256" key="7">
    <source>
        <dbReference type="ARBA" id="ARBA00023002"/>
    </source>
</evidence>
<dbReference type="GO" id="GO:0020037">
    <property type="term" value="F:heme binding"/>
    <property type="evidence" value="ECO:0007669"/>
    <property type="project" value="InterPro"/>
</dbReference>
<feature type="binding site" description="axial binding residue" evidence="11">
    <location>
        <position position="483"/>
    </location>
    <ligand>
        <name>heme</name>
        <dbReference type="ChEBI" id="CHEBI:30413"/>
    </ligand>
    <ligandPart>
        <name>Fe</name>
        <dbReference type="ChEBI" id="CHEBI:18248"/>
    </ligandPart>
</feature>
<evidence type="ECO:0000256" key="5">
    <source>
        <dbReference type="ARBA" id="ARBA00022723"/>
    </source>
</evidence>
<evidence type="ECO:0000256" key="8">
    <source>
        <dbReference type="ARBA" id="ARBA00023004"/>
    </source>
</evidence>
<keyword evidence="3 11" id="KW-0349">Heme</keyword>
<sequence length="553" mass="61720">MATALLPSQVLAGGLPQQWQLGLLALLPVLLLSSYLLLASTRRRRGSGARRRIRSWRRLRLPPGPPRLPILGNLHQLGALPHQSLRDLARRHGPAMLLRLGSVPTLVVSSSAAAREVMKAHDVDCCSRPDTPGARRLSYDHKDVAFAPYSEYWREMRKLFVVEFLSMRRVQAASYAREAEVDKLVARLAAMDGEAVQLEDHAFGLMDGVIGTVAFGNIYGTEQFKHKKTFHEVLDEAMSAKAGFSAEDYYPNALGRIVDRLTGAAARREKVFRDLDAFFDVIIDQHLDPSRPTPEHGPDLIDAFVALMKERRHHLEGSSLRFTRDHIKGLLSNVFTASVDTSSVTMVWAMAELIRRPAMMKKVQEEIRAAVGDKAERVHHDDMPKLRYLKMVVKETLRLHPAVPLLLPRETLRHVGICGYDVPAKTRVLVNAWAIGRDPAIWGNNTEVFEPERFDGKRFDGSDTDFNGAHFELLPFGAGRRMCPGVAMGVATIELTLANLLYCFDWAMPEGMAPEDVNMEEAGGLTVHKKTPLLLVPTRYNTAGCIADEINLH</sequence>
<dbReference type="GO" id="GO:0004497">
    <property type="term" value="F:monooxygenase activity"/>
    <property type="evidence" value="ECO:0007669"/>
    <property type="project" value="UniProtKB-KW"/>
</dbReference>
<keyword evidence="9 12" id="KW-0503">Monooxygenase</keyword>
<gene>
    <name evidence="14" type="ORF">HU200_030174</name>
</gene>
<dbReference type="SUPFAM" id="SSF48264">
    <property type="entry name" value="Cytochrome P450"/>
    <property type="match status" value="1"/>
</dbReference>
<dbReference type="AlphaFoldDB" id="A0A835BPX0"/>
<reference evidence="14" key="1">
    <citation type="submission" date="2020-07" db="EMBL/GenBank/DDBJ databases">
        <title>Genome sequence and genetic diversity analysis of an under-domesticated orphan crop, white fonio (Digitaria exilis).</title>
        <authorList>
            <person name="Bennetzen J.L."/>
            <person name="Chen S."/>
            <person name="Ma X."/>
            <person name="Wang X."/>
            <person name="Yssel A.E.J."/>
            <person name="Chaluvadi S.R."/>
            <person name="Johnson M."/>
            <person name="Gangashetty P."/>
            <person name="Hamidou F."/>
            <person name="Sanogo M.D."/>
            <person name="Zwaenepoel A."/>
            <person name="Wallace J."/>
            <person name="Van De Peer Y."/>
            <person name="Van Deynze A."/>
        </authorList>
    </citation>
    <scope>NUCLEOTIDE SEQUENCE</scope>
    <source>
        <tissue evidence="14">Leaves</tissue>
    </source>
</reference>